<organism evidence="1 2">
    <name type="scientific">Blastococcus brunescens</name>
    <dbReference type="NCBI Taxonomy" id="1564165"/>
    <lineage>
        <taxon>Bacteria</taxon>
        <taxon>Bacillati</taxon>
        <taxon>Actinomycetota</taxon>
        <taxon>Actinomycetes</taxon>
        <taxon>Geodermatophilales</taxon>
        <taxon>Geodermatophilaceae</taxon>
        <taxon>Blastococcus</taxon>
    </lineage>
</organism>
<evidence type="ECO:0000313" key="2">
    <source>
        <dbReference type="Proteomes" id="UP001324287"/>
    </source>
</evidence>
<dbReference type="SUPFAM" id="SSF109854">
    <property type="entry name" value="DinB/YfiT-like putative metalloenzymes"/>
    <property type="match status" value="1"/>
</dbReference>
<dbReference type="Gene3D" id="1.20.120.450">
    <property type="entry name" value="dinb family like domain"/>
    <property type="match status" value="1"/>
</dbReference>
<protein>
    <submittedName>
        <fullName evidence="1">DinB family protein</fullName>
    </submittedName>
</protein>
<gene>
    <name evidence="1" type="ORF">U6N30_04185</name>
</gene>
<dbReference type="InterPro" id="IPR034660">
    <property type="entry name" value="DinB/YfiT-like"/>
</dbReference>
<dbReference type="RefSeq" id="WP_324276257.1">
    <property type="nucleotide sequence ID" value="NZ_CP141261.1"/>
</dbReference>
<name>A0ABZ1B2B1_9ACTN</name>
<dbReference type="Proteomes" id="UP001324287">
    <property type="component" value="Chromosome"/>
</dbReference>
<dbReference type="InterPro" id="IPR007061">
    <property type="entry name" value="MST-like"/>
</dbReference>
<dbReference type="Pfam" id="PF04978">
    <property type="entry name" value="MST"/>
    <property type="match status" value="1"/>
</dbReference>
<sequence length="170" mass="18662">MRTDPPDSGSERDLLCAVLDFQRETVLLKAAGLTAEQLARTIPSSSLTLAGLLNHLALVENSWFRERFAGLPEDAPWAGIDWDADPDHEFRTALDLGPDELRARYTEACARSRAVVAATASLDVLSVATSSRTGNRWDLRWVLLHMIEETARHAGHADLLREAVDGTTGE</sequence>
<dbReference type="EMBL" id="CP141261">
    <property type="protein sequence ID" value="WRL64933.1"/>
    <property type="molecule type" value="Genomic_DNA"/>
</dbReference>
<reference evidence="1 2" key="1">
    <citation type="submission" date="2023-12" db="EMBL/GenBank/DDBJ databases">
        <title>Blastococcus brunescens sp. nov., an actonobacterium isolated from sandstone collected in sahara desert.</title>
        <authorList>
            <person name="Gtari M."/>
            <person name="Ghodhbane F."/>
        </authorList>
    </citation>
    <scope>NUCLEOTIDE SEQUENCE [LARGE SCALE GENOMIC DNA]</scope>
    <source>
        <strain evidence="1 2">BMG 8361</strain>
    </source>
</reference>
<evidence type="ECO:0000313" key="1">
    <source>
        <dbReference type="EMBL" id="WRL64933.1"/>
    </source>
</evidence>
<keyword evidence="2" id="KW-1185">Reference proteome</keyword>
<proteinExistence type="predicted"/>
<accession>A0ABZ1B2B1</accession>